<organism evidence="1 2">
    <name type="scientific">Coemansia thaxteri</name>
    <dbReference type="NCBI Taxonomy" id="2663907"/>
    <lineage>
        <taxon>Eukaryota</taxon>
        <taxon>Fungi</taxon>
        <taxon>Fungi incertae sedis</taxon>
        <taxon>Zoopagomycota</taxon>
        <taxon>Kickxellomycotina</taxon>
        <taxon>Kickxellomycetes</taxon>
        <taxon>Kickxellales</taxon>
        <taxon>Kickxellaceae</taxon>
        <taxon>Coemansia</taxon>
    </lineage>
</organism>
<feature type="non-terminal residue" evidence="1">
    <location>
        <position position="432"/>
    </location>
</feature>
<keyword evidence="2" id="KW-1185">Reference proteome</keyword>
<protein>
    <submittedName>
        <fullName evidence="1">U3 snoRNP protein</fullName>
    </submittedName>
</protein>
<dbReference type="InterPro" id="IPR052575">
    <property type="entry name" value="SSU_processome_comp_20"/>
</dbReference>
<accession>A0A9W8BF12</accession>
<evidence type="ECO:0000313" key="2">
    <source>
        <dbReference type="Proteomes" id="UP001150907"/>
    </source>
</evidence>
<evidence type="ECO:0000313" key="1">
    <source>
        <dbReference type="EMBL" id="KAJ1997482.1"/>
    </source>
</evidence>
<dbReference type="PANTHER" id="PTHR17695:SF11">
    <property type="entry name" value="SMALL SUBUNIT PROCESSOME COMPONENT 20 HOMOLOG"/>
    <property type="match status" value="1"/>
</dbReference>
<comment type="caution">
    <text evidence="1">The sequence shown here is derived from an EMBL/GenBank/DDBJ whole genome shotgun (WGS) entry which is preliminary data.</text>
</comment>
<dbReference type="EMBL" id="JANBQF010001323">
    <property type="protein sequence ID" value="KAJ1997482.1"/>
    <property type="molecule type" value="Genomic_DNA"/>
</dbReference>
<dbReference type="Proteomes" id="UP001150907">
    <property type="component" value="Unassembled WGS sequence"/>
</dbReference>
<dbReference type="GO" id="GO:0030686">
    <property type="term" value="C:90S preribosome"/>
    <property type="evidence" value="ECO:0007669"/>
    <property type="project" value="TreeGrafter"/>
</dbReference>
<reference evidence="1" key="1">
    <citation type="submission" date="2022-07" db="EMBL/GenBank/DDBJ databases">
        <title>Phylogenomic reconstructions and comparative analyses of Kickxellomycotina fungi.</title>
        <authorList>
            <person name="Reynolds N.K."/>
            <person name="Stajich J.E."/>
            <person name="Barry K."/>
            <person name="Grigoriev I.V."/>
            <person name="Crous P."/>
            <person name="Smith M.E."/>
        </authorList>
    </citation>
    <scope>NUCLEOTIDE SEQUENCE</scope>
    <source>
        <strain evidence="1">IMI 214461</strain>
    </source>
</reference>
<proteinExistence type="predicted"/>
<sequence>MLAHISIDSATLLDGLCLFVEQLVLSISDITAQLAEGNAYLQHVSLSPAGCTAMGPNDGESWGDGASETLGLHVAKADRLYWGRYYQLHPLVSLLGRALKLQAAAAKQAPSTQAAEQLMGAWRQTLDKVLPTHYSNASLIEGLHCNAEALRAIAIASHGDADAIAAIKQKLAALLSLGQLESLMPVLEHNLMSFQHGLRLQTLRLLGLFEQPRMKSSKQGSESTEACDIIQLGVDLETIPAGVDTYKEKTNPLRRMAVYASNGRVPKVFGKVFPFLAIMQFSVNFSLVWTESTKQLALLANANPSLLWSAVWQTLRRYNDERLLVETGLTPEAKSWLSRRQAERATQCELVAQPKLEGFAMECSSLARFDRVFDNELSQFVAGDHGRSDGALSTGLQCLMIAADAQGAERVDYNNVYKQLLKMLAEDGARAA</sequence>
<gene>
    <name evidence="1" type="primary">UTP20_3</name>
    <name evidence="1" type="ORF">H4R26_005816</name>
</gene>
<dbReference type="OrthoDB" id="360653at2759"/>
<dbReference type="GO" id="GO:0032040">
    <property type="term" value="C:small-subunit processome"/>
    <property type="evidence" value="ECO:0007669"/>
    <property type="project" value="TreeGrafter"/>
</dbReference>
<name>A0A9W8BF12_9FUNG</name>
<dbReference type="AlphaFoldDB" id="A0A9W8BF12"/>
<dbReference type="PANTHER" id="PTHR17695">
    <property type="entry name" value="SMALL SUBUNIT PROCESSOME COMPONENT 20 HOMOLOG"/>
    <property type="match status" value="1"/>
</dbReference>